<keyword evidence="1" id="KW-0472">Membrane</keyword>
<feature type="transmembrane region" description="Helical" evidence="1">
    <location>
        <begin position="399"/>
        <end position="422"/>
    </location>
</feature>
<name>A0AAE9BZZ3_9VIRU</name>
<sequence length="466" mass="52776">MARFQYLWFLSLVASTMATVAAPIPSTEIPAPVTPKAVEAAPVTPKAAVAVTPKAVAAAVTPKAVAATPKAYYHPVDLVPLPQPLTGNCQVLDKIQDRDQAFKLPTNITIRPEIRRLFTLRVEFVHNIMPDIIEACLEMYQHGLQKLQISLYDKCQTVHRQGYLWDKVLVPEDDILMEGWTSFAIKLVGDKLQLHGVGPDGHNLIELNAPFRLMSNAIRVRVMDSVQVAIGCLVECPFKKLTKEKDDVFYIRDSMQISNMYLRPDQLFEKLKYEIVCVSWFGGMYREHIHEIDAHSVNRTTSVQVMPKYVQNPLPNNWHLVRMAHDNGMVELSIDLVPQKRQKLPCEFQYHVLKVEGGCSLNLCEPDIATLDNPQLLSKQDRNEIAIADLESSVNRNTIILIFLITACFMIFVTFIIVILIFKRLQKYKLIKKYMMKAKQSDEVLFIDPNGASSSGESIEIMDSRV</sequence>
<proteinExistence type="predicted"/>
<evidence type="ECO:0000313" key="3">
    <source>
        <dbReference type="Proteomes" id="UP000830962"/>
    </source>
</evidence>
<protein>
    <submittedName>
        <fullName evidence="2">Uncharacterized protein</fullName>
    </submittedName>
</protein>
<reference evidence="2" key="1">
    <citation type="journal article" date="2021" name="Viruses">
        <title>Identification and Full Characterisation of Two Novel Crustacean Infecting Members of the Family Nudiviridae Provides Support for Two Subfamilies.</title>
        <authorList>
            <person name="Bateman K.S."/>
            <person name="Kerr R."/>
            <person name="Stentiford G.D."/>
            <person name="Bean T.P."/>
            <person name="Hooper C."/>
            <person name="Van Eynde B."/>
            <person name="Delbare D."/>
            <person name="Bojko J."/>
            <person name="Christiaens O."/>
            <person name="Taning C.N.T."/>
            <person name="Smagghe G."/>
            <person name="van Oers M.M."/>
            <person name="van Aerle R."/>
        </authorList>
    </citation>
    <scope>NUCLEOTIDE SEQUENCE</scope>
    <source>
        <strain evidence="2">AN2</strain>
    </source>
</reference>
<accession>A0AAE9BZZ3</accession>
<dbReference type="EMBL" id="MZ311578">
    <property type="protein sequence ID" value="UBZ25635.1"/>
    <property type="molecule type" value="Genomic_DNA"/>
</dbReference>
<keyword evidence="1" id="KW-0812">Transmembrane</keyword>
<evidence type="ECO:0000256" key="1">
    <source>
        <dbReference type="SAM" id="Phobius"/>
    </source>
</evidence>
<evidence type="ECO:0000313" key="2">
    <source>
        <dbReference type="EMBL" id="UBZ25635.1"/>
    </source>
</evidence>
<gene>
    <name evidence="2" type="ORF">CmNV_044</name>
</gene>
<organism evidence="2 3">
    <name type="scientific">Carcinus maenas nudivirus</name>
    <dbReference type="NCBI Taxonomy" id="2880837"/>
    <lineage>
        <taxon>Viruses</taxon>
        <taxon>Viruses incertae sedis</taxon>
        <taxon>Naldaviricetes</taxon>
        <taxon>Lefavirales</taxon>
        <taxon>Nudiviridae</taxon>
        <taxon>Gammanudivirus</taxon>
        <taxon>Gammanudivirus cameanadis</taxon>
    </lineage>
</organism>
<dbReference type="Proteomes" id="UP000830962">
    <property type="component" value="Segment"/>
</dbReference>
<keyword evidence="3" id="KW-1185">Reference proteome</keyword>
<keyword evidence="1" id="KW-1133">Transmembrane helix</keyword>